<dbReference type="WBParaSite" id="ES5_v2.g21896.t1">
    <property type="protein sequence ID" value="ES5_v2.g21896.t1"/>
    <property type="gene ID" value="ES5_v2.g21896"/>
</dbReference>
<accession>A0AC34FX69</accession>
<evidence type="ECO:0000313" key="2">
    <source>
        <dbReference type="WBParaSite" id="ES5_v2.g21896.t1"/>
    </source>
</evidence>
<organism evidence="1 2">
    <name type="scientific">Panagrolaimus sp. ES5</name>
    <dbReference type="NCBI Taxonomy" id="591445"/>
    <lineage>
        <taxon>Eukaryota</taxon>
        <taxon>Metazoa</taxon>
        <taxon>Ecdysozoa</taxon>
        <taxon>Nematoda</taxon>
        <taxon>Chromadorea</taxon>
        <taxon>Rhabditida</taxon>
        <taxon>Tylenchina</taxon>
        <taxon>Panagrolaimomorpha</taxon>
        <taxon>Panagrolaimoidea</taxon>
        <taxon>Panagrolaimidae</taxon>
        <taxon>Panagrolaimus</taxon>
    </lineage>
</organism>
<protein>
    <submittedName>
        <fullName evidence="2">Uncharacterized protein</fullName>
    </submittedName>
</protein>
<proteinExistence type="predicted"/>
<sequence length="175" mass="19740">MMSSTERQMWQANTLQLNKKLGVAKKEAENLQCALNAEKDSMNARIAVIEQQKNAEIESLKAAVGDSEAMEKELVHGEDAVRQHNDAINNDQVFHLNEQYLKANAQVEEYKSKVKSAQQEAENLQCALNAATGESELYKNRAKRYQKEVRNLQAIVPNGKEMQPKPRPRTSSLSK</sequence>
<dbReference type="Proteomes" id="UP000887579">
    <property type="component" value="Unplaced"/>
</dbReference>
<evidence type="ECO:0000313" key="1">
    <source>
        <dbReference type="Proteomes" id="UP000887579"/>
    </source>
</evidence>
<name>A0AC34FX69_9BILA</name>
<reference evidence="2" key="1">
    <citation type="submission" date="2022-11" db="UniProtKB">
        <authorList>
            <consortium name="WormBaseParasite"/>
        </authorList>
    </citation>
    <scope>IDENTIFICATION</scope>
</reference>